<protein>
    <submittedName>
        <fullName evidence="3">Uncharacterized protein</fullName>
    </submittedName>
</protein>
<name>A0AA40CVN8_9PEZI</name>
<feature type="compositionally biased region" description="Low complexity" evidence="1">
    <location>
        <begin position="374"/>
        <end position="388"/>
    </location>
</feature>
<feature type="compositionally biased region" description="Low complexity" evidence="1">
    <location>
        <begin position="186"/>
        <end position="203"/>
    </location>
</feature>
<keyword evidence="4" id="KW-1185">Reference proteome</keyword>
<feature type="region of interest" description="Disordered" evidence="1">
    <location>
        <begin position="154"/>
        <end position="203"/>
    </location>
</feature>
<comment type="caution">
    <text evidence="3">The sequence shown here is derived from an EMBL/GenBank/DDBJ whole genome shotgun (WGS) entry which is preliminary data.</text>
</comment>
<feature type="region of interest" description="Disordered" evidence="1">
    <location>
        <begin position="366"/>
        <end position="408"/>
    </location>
</feature>
<organism evidence="3 4">
    <name type="scientific">Cercophora newfieldiana</name>
    <dbReference type="NCBI Taxonomy" id="92897"/>
    <lineage>
        <taxon>Eukaryota</taxon>
        <taxon>Fungi</taxon>
        <taxon>Dikarya</taxon>
        <taxon>Ascomycota</taxon>
        <taxon>Pezizomycotina</taxon>
        <taxon>Sordariomycetes</taxon>
        <taxon>Sordariomycetidae</taxon>
        <taxon>Sordariales</taxon>
        <taxon>Lasiosphaeriaceae</taxon>
        <taxon>Cercophora</taxon>
    </lineage>
</organism>
<accession>A0AA40CVN8</accession>
<feature type="transmembrane region" description="Helical" evidence="2">
    <location>
        <begin position="294"/>
        <end position="318"/>
    </location>
</feature>
<gene>
    <name evidence="3" type="ORF">B0T16DRAFT_504809</name>
</gene>
<proteinExistence type="predicted"/>
<feature type="compositionally biased region" description="Basic and acidic residues" evidence="1">
    <location>
        <begin position="392"/>
        <end position="408"/>
    </location>
</feature>
<dbReference type="EMBL" id="JAULSV010000002">
    <property type="protein sequence ID" value="KAK0652327.1"/>
    <property type="molecule type" value="Genomic_DNA"/>
</dbReference>
<evidence type="ECO:0000313" key="4">
    <source>
        <dbReference type="Proteomes" id="UP001174936"/>
    </source>
</evidence>
<evidence type="ECO:0000313" key="3">
    <source>
        <dbReference type="EMBL" id="KAK0652327.1"/>
    </source>
</evidence>
<evidence type="ECO:0000256" key="1">
    <source>
        <dbReference type="SAM" id="MobiDB-lite"/>
    </source>
</evidence>
<evidence type="ECO:0000256" key="2">
    <source>
        <dbReference type="SAM" id="Phobius"/>
    </source>
</evidence>
<feature type="compositionally biased region" description="Polar residues" evidence="1">
    <location>
        <begin position="159"/>
        <end position="176"/>
    </location>
</feature>
<keyword evidence="2" id="KW-1133">Transmembrane helix</keyword>
<sequence length="514" mass="55853">MVNKVGKHSHRRKNTAVFDCPHVQIGKGHCAYFESVKSARASITTFTTHRHRSKTAAISKPVPTGCAHEDGRSCFESDRLATATQTRQLQSLPVLKAETIDIHSPNMVVSSNPMIEPQVTANPDMGAGKNAGGRTTTLSNGSVWVVSVNWLTREPHAPSSPNQGASLTEHASTSQGPALATADGVTGTTIAGETTKTTTRTDTATTTKLVDTTVTTVTPPQIATTTSPLQKNTTYVDIAHKRNNNNGIISNTHPIIIVHNRKTNNIIKNPPPILIILTLNPNPNQIPQHHPLHLAIPLPAVVALILFVLGIIALILFLRFKRLKKKRLPPSTFAISAPIPQRPQRDDYADAAREVEYNNNSSIIAKPEGALQRSGSGSTTGDSSRATTMVWDNHDHAGGGKETRRDPREWFAGNWKVVEDAREDAHGVRGEAGNSIPSRGEAAEGTYRVGRPVSSVYSDQLQGETQGADRGQGYRDVRPVSQVRYRLDVIWIRLVRRCLLTPDPWPARSSDDPG</sequence>
<dbReference type="AlphaFoldDB" id="A0AA40CVN8"/>
<keyword evidence="2" id="KW-0812">Transmembrane</keyword>
<reference evidence="3" key="1">
    <citation type="submission" date="2023-06" db="EMBL/GenBank/DDBJ databases">
        <title>Genome-scale phylogeny and comparative genomics of the fungal order Sordariales.</title>
        <authorList>
            <consortium name="Lawrence Berkeley National Laboratory"/>
            <person name="Hensen N."/>
            <person name="Bonometti L."/>
            <person name="Westerberg I."/>
            <person name="Brannstrom I.O."/>
            <person name="Guillou S."/>
            <person name="Cros-Aarteil S."/>
            <person name="Calhoun S."/>
            <person name="Haridas S."/>
            <person name="Kuo A."/>
            <person name="Mondo S."/>
            <person name="Pangilinan J."/>
            <person name="Riley R."/>
            <person name="Labutti K."/>
            <person name="Andreopoulos B."/>
            <person name="Lipzen A."/>
            <person name="Chen C."/>
            <person name="Yanf M."/>
            <person name="Daum C."/>
            <person name="Ng V."/>
            <person name="Clum A."/>
            <person name="Steindorff A."/>
            <person name="Ohm R."/>
            <person name="Martin F."/>
            <person name="Silar P."/>
            <person name="Natvig D."/>
            <person name="Lalanne C."/>
            <person name="Gautier V."/>
            <person name="Ament-Velasquez S.L."/>
            <person name="Kruys A."/>
            <person name="Hutchinson M.I."/>
            <person name="Powell A.J."/>
            <person name="Barry K."/>
            <person name="Miller A.N."/>
            <person name="Grigoriev I.V."/>
            <person name="Debuchy R."/>
            <person name="Gladieux P."/>
            <person name="Thoren M.H."/>
            <person name="Johannesson H."/>
        </authorList>
    </citation>
    <scope>NUCLEOTIDE SEQUENCE</scope>
    <source>
        <strain evidence="3">SMH2532-1</strain>
    </source>
</reference>
<dbReference type="Proteomes" id="UP001174936">
    <property type="component" value="Unassembled WGS sequence"/>
</dbReference>
<keyword evidence="2" id="KW-0472">Membrane</keyword>